<name>A0A1Y1Q8A1_9GAMM</name>
<dbReference type="EMBL" id="MTEJ01000716">
    <property type="protein sequence ID" value="OQW99060.1"/>
    <property type="molecule type" value="Genomic_DNA"/>
</dbReference>
<dbReference type="GO" id="GO:0004386">
    <property type="term" value="F:helicase activity"/>
    <property type="evidence" value="ECO:0007669"/>
    <property type="project" value="InterPro"/>
</dbReference>
<reference evidence="2 3" key="1">
    <citation type="submission" date="2017-01" db="EMBL/GenBank/DDBJ databases">
        <title>Novel large sulfur bacteria in the metagenomes of groundwater-fed chemosynthetic microbial mats in the Lake Huron basin.</title>
        <authorList>
            <person name="Sharrar A.M."/>
            <person name="Flood B.E."/>
            <person name="Bailey J.V."/>
            <person name="Jones D.S."/>
            <person name="Biddanda B."/>
            <person name="Ruberg S.A."/>
            <person name="Marcus D.N."/>
            <person name="Dick G.J."/>
        </authorList>
    </citation>
    <scope>NUCLEOTIDE SEQUENCE [LARGE SCALE GENOMIC DNA]</scope>
    <source>
        <strain evidence="2">A8</strain>
    </source>
</reference>
<comment type="caution">
    <text evidence="2">The sequence shown here is derived from an EMBL/GenBank/DDBJ whole genome shotgun (WGS) entry which is preliminary data.</text>
</comment>
<sequence length="330" mass="35405">MAGQYRYSLEKIKPLARGRWLFILPALSGDGELFTRASQRMGKIYQHTPCPVCGGTDRFGLLPDAVDTGAAHCQHCGGFPDGFDLLQKIHGWSLPWALQQVAEYIGGGACAEPVARDNWGAAESRGISPEKQDARRKAIGRILAKCQREPSEIHRAYFQNRGIPAAADIRSASLLYHHGLPYYVNGKPLLDGKGGWKTWAAIVGRVSSSSGWMGLQRVYLTKDGRKADDEIMLTAKENGLIGDFDSKPMLSINGMVGGAVRFGKAGKVLAAGEGIETMLAVSIGLGGFMSVAAAGTAALLEGLEIPEQVETLLILPIRTQTNAGHMQQGC</sequence>
<feature type="domain" description="DNA primase/helicase Gp4 N-terminal Bacteriophage T7-like" evidence="1">
    <location>
        <begin position="45"/>
        <end position="83"/>
    </location>
</feature>
<dbReference type="Pfam" id="PF23639">
    <property type="entry name" value="DUF7146"/>
    <property type="match status" value="1"/>
</dbReference>
<accession>A0A1Y1Q8A1</accession>
<dbReference type="InterPro" id="IPR055570">
    <property type="entry name" value="DUF7146"/>
</dbReference>
<dbReference type="GO" id="GO:0008270">
    <property type="term" value="F:zinc ion binding"/>
    <property type="evidence" value="ECO:0007669"/>
    <property type="project" value="InterPro"/>
</dbReference>
<evidence type="ECO:0000313" key="3">
    <source>
        <dbReference type="Proteomes" id="UP000192491"/>
    </source>
</evidence>
<evidence type="ECO:0000259" key="1">
    <source>
        <dbReference type="SMART" id="SM00778"/>
    </source>
</evidence>
<proteinExistence type="predicted"/>
<dbReference type="Pfam" id="PF08273">
    <property type="entry name" value="Zn_Ribbon_Prim"/>
    <property type="match status" value="1"/>
</dbReference>
<organism evidence="2 3">
    <name type="scientific">Thiothrix lacustris</name>
    <dbReference type="NCBI Taxonomy" id="525917"/>
    <lineage>
        <taxon>Bacteria</taxon>
        <taxon>Pseudomonadati</taxon>
        <taxon>Pseudomonadota</taxon>
        <taxon>Gammaproteobacteria</taxon>
        <taxon>Thiotrichales</taxon>
        <taxon>Thiotrichaceae</taxon>
        <taxon>Thiothrix</taxon>
    </lineage>
</organism>
<dbReference type="InterPro" id="IPR013237">
    <property type="entry name" value="Phage_T7_Gp4_N"/>
</dbReference>
<dbReference type="AlphaFoldDB" id="A0A1Y1Q8A1"/>
<dbReference type="SMART" id="SM00778">
    <property type="entry name" value="Prim_Zn_Ribbon"/>
    <property type="match status" value="1"/>
</dbReference>
<dbReference type="Proteomes" id="UP000192491">
    <property type="component" value="Unassembled WGS sequence"/>
</dbReference>
<dbReference type="SUPFAM" id="SSF57783">
    <property type="entry name" value="Zinc beta-ribbon"/>
    <property type="match status" value="1"/>
</dbReference>
<evidence type="ECO:0000313" key="2">
    <source>
        <dbReference type="EMBL" id="OQW99060.1"/>
    </source>
</evidence>
<protein>
    <recommendedName>
        <fullName evidence="1">DNA primase/helicase Gp4 N-terminal Bacteriophage T7-like domain-containing protein</fullName>
    </recommendedName>
</protein>
<gene>
    <name evidence="2" type="ORF">BWK73_51120</name>
</gene>